<proteinExistence type="predicted"/>
<dbReference type="SUPFAM" id="SSF81383">
    <property type="entry name" value="F-box domain"/>
    <property type="match status" value="1"/>
</dbReference>
<dbReference type="InterPro" id="IPR036047">
    <property type="entry name" value="F-box-like_dom_sf"/>
</dbReference>
<comment type="caution">
    <text evidence="2">The sequence shown here is derived from an EMBL/GenBank/DDBJ whole genome shotgun (WGS) entry which is preliminary data.</text>
</comment>
<evidence type="ECO:0000313" key="2">
    <source>
        <dbReference type="EMBL" id="KAJ3142570.1"/>
    </source>
</evidence>
<dbReference type="AlphaFoldDB" id="A0AAD5TA78"/>
<dbReference type="PROSITE" id="PS51154">
    <property type="entry name" value="MACRO"/>
    <property type="match status" value="1"/>
</dbReference>
<name>A0AAD5TA78_9FUNG</name>
<dbReference type="PANTHER" id="PTHR11106">
    <property type="entry name" value="GANGLIOSIDE INDUCED DIFFERENTIATION ASSOCIATED PROTEIN 2-RELATED"/>
    <property type="match status" value="1"/>
</dbReference>
<dbReference type="Gene3D" id="3.40.220.10">
    <property type="entry name" value="Leucine Aminopeptidase, subunit E, domain 1"/>
    <property type="match status" value="1"/>
</dbReference>
<feature type="domain" description="Macro" evidence="1">
    <location>
        <begin position="225"/>
        <end position="382"/>
    </location>
</feature>
<dbReference type="Pfam" id="PF01661">
    <property type="entry name" value="Macro"/>
    <property type="match status" value="1"/>
</dbReference>
<dbReference type="Gene3D" id="1.20.1280.50">
    <property type="match status" value="1"/>
</dbReference>
<reference evidence="2" key="1">
    <citation type="submission" date="2020-05" db="EMBL/GenBank/DDBJ databases">
        <title>Phylogenomic resolution of chytrid fungi.</title>
        <authorList>
            <person name="Stajich J.E."/>
            <person name="Amses K."/>
            <person name="Simmons R."/>
            <person name="Seto K."/>
            <person name="Myers J."/>
            <person name="Bonds A."/>
            <person name="Quandt C.A."/>
            <person name="Barry K."/>
            <person name="Liu P."/>
            <person name="Grigoriev I."/>
            <person name="Longcore J.E."/>
            <person name="James T.Y."/>
        </authorList>
    </citation>
    <scope>NUCLEOTIDE SEQUENCE</scope>
    <source>
        <strain evidence="2">JEL0513</strain>
    </source>
</reference>
<accession>A0AAD5TA78</accession>
<sequence length="502" mass="57464">MGRFHMYCTVCGLGMSYHNGYSVMPVNTIEWWERQRALEAETGALSHIGNVGSYGDFGCNTKRTVREWDSLAVDFASDKQFASKRYTFSNYDDDAARSYQIHSKCVALLVRKLTAQNLSVENFNDWLKTISPITLDRAFPIRDMPDPFDIVKLQEQFFDMFIGKMWILAPFDAPIDFSSTRQLDSDAVNWWKNNINTSLFDSQESIDIARRIFRHGCYNTLALGGENLNVNYNLQKKIHVWVGDITTAHADAVVHPATTCKYTHLKKNRKLDGCKINEVKMTRSVRTNFTNIIHIVTPTNANVDMMKSCYETCFEVIVAKDLQSAVFPRLAADIFTAHDEARIAVEATKAILHENADRFDEIGFCVSEAELTEYNAVIEDLFPMSLETITKGARKGDNNHVVTKLGTLNMDICLQVIEYLDIHSLLQLFGVNRNWQAMGKQCWRGKCREEGFACIPGHEAETLNREDIDWMRMYFCSESRSRRRVNDCVDWIVKSVGNFSKK</sequence>
<evidence type="ECO:0000259" key="1">
    <source>
        <dbReference type="PROSITE" id="PS51154"/>
    </source>
</evidence>
<dbReference type="PANTHER" id="PTHR11106:SF27">
    <property type="entry name" value="MACRO DOMAIN-CONTAINING PROTEIN"/>
    <property type="match status" value="1"/>
</dbReference>
<organism evidence="2 3">
    <name type="scientific">Physocladia obscura</name>
    <dbReference type="NCBI Taxonomy" id="109957"/>
    <lineage>
        <taxon>Eukaryota</taxon>
        <taxon>Fungi</taxon>
        <taxon>Fungi incertae sedis</taxon>
        <taxon>Chytridiomycota</taxon>
        <taxon>Chytridiomycota incertae sedis</taxon>
        <taxon>Chytridiomycetes</taxon>
        <taxon>Chytridiales</taxon>
        <taxon>Chytriomycetaceae</taxon>
        <taxon>Physocladia</taxon>
    </lineage>
</organism>
<gene>
    <name evidence="2" type="ORF">HK100_000946</name>
</gene>
<dbReference type="Proteomes" id="UP001211907">
    <property type="component" value="Unassembled WGS sequence"/>
</dbReference>
<dbReference type="SUPFAM" id="SSF52949">
    <property type="entry name" value="Macro domain-like"/>
    <property type="match status" value="1"/>
</dbReference>
<dbReference type="InterPro" id="IPR043472">
    <property type="entry name" value="Macro_dom-like"/>
</dbReference>
<dbReference type="InterPro" id="IPR002589">
    <property type="entry name" value="Macro_dom"/>
</dbReference>
<evidence type="ECO:0000313" key="3">
    <source>
        <dbReference type="Proteomes" id="UP001211907"/>
    </source>
</evidence>
<keyword evidence="3" id="KW-1185">Reference proteome</keyword>
<dbReference type="EMBL" id="JADGJH010000012">
    <property type="protein sequence ID" value="KAJ3142570.1"/>
    <property type="molecule type" value="Genomic_DNA"/>
</dbReference>
<protein>
    <recommendedName>
        <fullName evidence="1">Macro domain-containing protein</fullName>
    </recommendedName>
</protein>